<dbReference type="Gene3D" id="2.130.10.10">
    <property type="entry name" value="YVTN repeat-like/Quinoprotein amine dehydrogenase"/>
    <property type="match status" value="1"/>
</dbReference>
<evidence type="ECO:0000313" key="4">
    <source>
        <dbReference type="WBParaSite" id="HNAJ_0001359501-mRNA-1"/>
    </source>
</evidence>
<dbReference type="InterPro" id="IPR001680">
    <property type="entry name" value="WD40_rpt"/>
</dbReference>
<dbReference type="PROSITE" id="PS50082">
    <property type="entry name" value="WD_REPEATS_2"/>
    <property type="match status" value="1"/>
</dbReference>
<reference evidence="4" key="1">
    <citation type="submission" date="2017-02" db="UniProtKB">
        <authorList>
            <consortium name="WormBaseParasite"/>
        </authorList>
    </citation>
    <scope>IDENTIFICATION</scope>
</reference>
<dbReference type="SUPFAM" id="SSF50978">
    <property type="entry name" value="WD40 repeat-like"/>
    <property type="match status" value="1"/>
</dbReference>
<dbReference type="InterPro" id="IPR015943">
    <property type="entry name" value="WD40/YVTN_repeat-like_dom_sf"/>
</dbReference>
<dbReference type="AlphaFoldDB" id="A0A0R3U0E6"/>
<keyword evidence="2" id="KW-0677">Repeat</keyword>
<proteinExistence type="predicted"/>
<dbReference type="InterPro" id="IPR019775">
    <property type="entry name" value="WD40_repeat_CS"/>
</dbReference>
<dbReference type="WBParaSite" id="HNAJ_0001359501-mRNA-1">
    <property type="protein sequence ID" value="HNAJ_0001359501-mRNA-1"/>
    <property type="gene ID" value="HNAJ_0001359501"/>
</dbReference>
<accession>A0A0R3U0E6</accession>
<organism evidence="4">
    <name type="scientific">Rodentolepis nana</name>
    <name type="common">Dwarf tapeworm</name>
    <name type="synonym">Hymenolepis nana</name>
    <dbReference type="NCBI Taxonomy" id="102285"/>
    <lineage>
        <taxon>Eukaryota</taxon>
        <taxon>Metazoa</taxon>
        <taxon>Spiralia</taxon>
        <taxon>Lophotrochozoa</taxon>
        <taxon>Platyhelminthes</taxon>
        <taxon>Cestoda</taxon>
        <taxon>Eucestoda</taxon>
        <taxon>Cyclophyllidea</taxon>
        <taxon>Hymenolepididae</taxon>
        <taxon>Rodentolepis</taxon>
    </lineage>
</organism>
<evidence type="ECO:0000256" key="2">
    <source>
        <dbReference type="ARBA" id="ARBA00022737"/>
    </source>
</evidence>
<name>A0A0R3U0E6_RODNA</name>
<dbReference type="InterPro" id="IPR036322">
    <property type="entry name" value="WD40_repeat_dom_sf"/>
</dbReference>
<sequence>LVLYQFDGESQHWPVRVVDSVPQAHMDWITCLTMFKQSSERYVIVSGGNDHALGVWQIMNLPGDSFPSLSSVWFGTEHPQPLIAVSFKESLLISTSTDGTTVIWDITDSGVESKRKFILPEARQGGKLNVMNINVCAYEEGPEEMDSEEADELGLGLLFGYEPESESRDRIVTVDEKKMDCNKYGSFTVGFMLPDGSFSLKTRHIFKPKFNVAFAGHANVLDGSTIHLCPGVENEGKSVLVSAGTSNDRVGEVCLWRLSTDSRMSGGLKKQAAGAVTAITTCGKYILVGCDNGQISAYRIEDGCQVEFCAPPFARAIDDLLVEVDESGKMNGLAITNGNVYEFYVQEDSASKLSTVYSLNQSVIQSGRDPFVYSVSYDRETRKLLFGTSGGNPLIGCFGGDSVTGESEVDLDKDTVASSLSVDPYPQIVTSVKKFKFRQNSTRYLGLVNGELRFFGTNGKVNLQFYLGWHFVIHYLSCYTFLSIYPKALKNNEQLTNISSKDDLQVITYRKRDYLLVSGTVDAHYSAIHLYNDKLACLGEYKVSVAPFEHN</sequence>
<feature type="repeat" description="WD" evidence="3">
    <location>
        <begin position="75"/>
        <end position="114"/>
    </location>
</feature>
<dbReference type="SMART" id="SM00320">
    <property type="entry name" value="WD40"/>
    <property type="match status" value="3"/>
</dbReference>
<protein>
    <submittedName>
        <fullName evidence="4">WD_REPEATS_REGION domain-containing protein</fullName>
    </submittedName>
</protein>
<keyword evidence="1 3" id="KW-0853">WD repeat</keyword>
<evidence type="ECO:0000256" key="3">
    <source>
        <dbReference type="PROSITE-ProRule" id="PRU00221"/>
    </source>
</evidence>
<dbReference type="PROSITE" id="PS00678">
    <property type="entry name" value="WD_REPEATS_1"/>
    <property type="match status" value="1"/>
</dbReference>
<evidence type="ECO:0000256" key="1">
    <source>
        <dbReference type="ARBA" id="ARBA00022574"/>
    </source>
</evidence>